<name>A0A1C7NKS3_9FUNG</name>
<dbReference type="STRING" id="101091.A0A1C7NKS3"/>
<dbReference type="PANTHER" id="PTHR31996">
    <property type="entry name" value="COILED-COIL DOMAIN-CONTAINING PROTEIN 115"/>
    <property type="match status" value="1"/>
</dbReference>
<dbReference type="OrthoDB" id="408631at2759"/>
<dbReference type="Pfam" id="PF21730">
    <property type="entry name" value="Vma22_CCDC115"/>
    <property type="match status" value="1"/>
</dbReference>
<dbReference type="EMBL" id="LUGH01000114">
    <property type="protein sequence ID" value="OBZ89086.1"/>
    <property type="molecule type" value="Genomic_DNA"/>
</dbReference>
<gene>
    <name evidence="4" type="ORF">A0J61_02867</name>
</gene>
<evidence type="ECO:0000313" key="5">
    <source>
        <dbReference type="Proteomes" id="UP000093000"/>
    </source>
</evidence>
<dbReference type="InParanoid" id="A0A1C7NKS3"/>
<accession>A0A1C7NKS3</accession>
<feature type="compositionally biased region" description="Basic and acidic residues" evidence="3">
    <location>
        <begin position="102"/>
        <end position="129"/>
    </location>
</feature>
<dbReference type="AlphaFoldDB" id="A0A1C7NKS3"/>
<sequence>MNTYESICKELDVLTVSYFDKLNEYNQQWTQAGESLQKGFVDLAHAKYTMGPRTISRFSYDERMKALLQVEIDDQDMITKKKATEPEEIVSEKEGLKKRNKEIVSEKEGLKKRNKEPDEKEAMKLDDAKKAKKRTGDPLYWFGLFVSPSLRQSQGHFKSATELLIIQVNRVRELQQMEKRYEDLQQQKIASQLEKTTIKDEE</sequence>
<protein>
    <recommendedName>
        <fullName evidence="1">Vacuolar ATPase assembly protein VMA22</fullName>
    </recommendedName>
</protein>
<dbReference type="PANTHER" id="PTHR31996:SF2">
    <property type="entry name" value="COILED-COIL DOMAIN-CONTAINING PROTEIN 115"/>
    <property type="match status" value="1"/>
</dbReference>
<keyword evidence="2" id="KW-0175">Coiled coil</keyword>
<dbReference type="InterPro" id="IPR040357">
    <property type="entry name" value="Vma22/CCDC115"/>
</dbReference>
<dbReference type="Proteomes" id="UP000093000">
    <property type="component" value="Unassembled WGS sequence"/>
</dbReference>
<evidence type="ECO:0000256" key="2">
    <source>
        <dbReference type="SAM" id="Coils"/>
    </source>
</evidence>
<reference evidence="4 5" key="1">
    <citation type="submission" date="2016-03" db="EMBL/GenBank/DDBJ databases">
        <title>Choanephora cucurbitarum.</title>
        <authorList>
            <person name="Min B."/>
            <person name="Park H."/>
            <person name="Park J.-H."/>
            <person name="Shin H.-D."/>
            <person name="Choi I.-G."/>
        </authorList>
    </citation>
    <scope>NUCLEOTIDE SEQUENCE [LARGE SCALE GENOMIC DNA]</scope>
    <source>
        <strain evidence="4 5">KUS-F28377</strain>
    </source>
</reference>
<evidence type="ECO:0000256" key="1">
    <source>
        <dbReference type="ARBA" id="ARBA00093634"/>
    </source>
</evidence>
<feature type="region of interest" description="Disordered" evidence="3">
    <location>
        <begin position="102"/>
        <end position="130"/>
    </location>
</feature>
<proteinExistence type="predicted"/>
<keyword evidence="5" id="KW-1185">Reference proteome</keyword>
<evidence type="ECO:0000256" key="3">
    <source>
        <dbReference type="SAM" id="MobiDB-lite"/>
    </source>
</evidence>
<feature type="coiled-coil region" evidence="2">
    <location>
        <begin position="167"/>
        <end position="194"/>
    </location>
</feature>
<dbReference type="GO" id="GO:0051082">
    <property type="term" value="F:unfolded protein binding"/>
    <property type="evidence" value="ECO:0007669"/>
    <property type="project" value="TreeGrafter"/>
</dbReference>
<evidence type="ECO:0000313" key="4">
    <source>
        <dbReference type="EMBL" id="OBZ89086.1"/>
    </source>
</evidence>
<dbReference type="GO" id="GO:0070072">
    <property type="term" value="P:vacuolar proton-transporting V-type ATPase complex assembly"/>
    <property type="evidence" value="ECO:0007669"/>
    <property type="project" value="InterPro"/>
</dbReference>
<organism evidence="4 5">
    <name type="scientific">Choanephora cucurbitarum</name>
    <dbReference type="NCBI Taxonomy" id="101091"/>
    <lineage>
        <taxon>Eukaryota</taxon>
        <taxon>Fungi</taxon>
        <taxon>Fungi incertae sedis</taxon>
        <taxon>Mucoromycota</taxon>
        <taxon>Mucoromycotina</taxon>
        <taxon>Mucoromycetes</taxon>
        <taxon>Mucorales</taxon>
        <taxon>Mucorineae</taxon>
        <taxon>Choanephoraceae</taxon>
        <taxon>Choanephoroideae</taxon>
        <taxon>Choanephora</taxon>
    </lineage>
</organism>
<comment type="caution">
    <text evidence="4">The sequence shown here is derived from an EMBL/GenBank/DDBJ whole genome shotgun (WGS) entry which is preliminary data.</text>
</comment>